<dbReference type="Pfam" id="PF00370">
    <property type="entry name" value="FGGY_N"/>
    <property type="match status" value="1"/>
</dbReference>
<feature type="domain" description="Carbohydrate kinase FGGY C-terminal" evidence="5">
    <location>
        <begin position="259"/>
        <end position="445"/>
    </location>
</feature>
<dbReference type="InterPro" id="IPR018485">
    <property type="entry name" value="FGGY_C"/>
</dbReference>
<dbReference type="Gene3D" id="3.30.420.40">
    <property type="match status" value="2"/>
</dbReference>
<dbReference type="PANTHER" id="PTHR43095:SF5">
    <property type="entry name" value="XYLULOSE KINASE"/>
    <property type="match status" value="1"/>
</dbReference>
<comment type="similarity">
    <text evidence="1">Belongs to the FGGY kinase family.</text>
</comment>
<dbReference type="GO" id="GO:0005975">
    <property type="term" value="P:carbohydrate metabolic process"/>
    <property type="evidence" value="ECO:0007669"/>
    <property type="project" value="InterPro"/>
</dbReference>
<dbReference type="InterPro" id="IPR000577">
    <property type="entry name" value="Carb_kinase_FGGY"/>
</dbReference>
<dbReference type="AlphaFoldDB" id="A0A7G5GX33"/>
<dbReference type="KEGG" id="sfol:H3H32_00185"/>
<evidence type="ECO:0000259" key="5">
    <source>
        <dbReference type="Pfam" id="PF02782"/>
    </source>
</evidence>
<keyword evidence="7" id="KW-1185">Reference proteome</keyword>
<dbReference type="PIRSF" id="PIRSF000538">
    <property type="entry name" value="GlpK"/>
    <property type="match status" value="1"/>
</dbReference>
<name>A0A7G5GX33_9BACT</name>
<dbReference type="InterPro" id="IPR018484">
    <property type="entry name" value="FGGY_N"/>
</dbReference>
<evidence type="ECO:0000313" key="6">
    <source>
        <dbReference type="EMBL" id="QMW03425.1"/>
    </source>
</evidence>
<dbReference type="InterPro" id="IPR050406">
    <property type="entry name" value="FGGY_Carb_Kinase"/>
</dbReference>
<gene>
    <name evidence="6" type="ORF">H3H32_00185</name>
</gene>
<dbReference type="PANTHER" id="PTHR43095">
    <property type="entry name" value="SUGAR KINASE"/>
    <property type="match status" value="1"/>
</dbReference>
<dbReference type="Pfam" id="PF02782">
    <property type="entry name" value="FGGY_C"/>
    <property type="match status" value="1"/>
</dbReference>
<dbReference type="InterPro" id="IPR043129">
    <property type="entry name" value="ATPase_NBD"/>
</dbReference>
<reference evidence="6 7" key="1">
    <citation type="submission" date="2020-07" db="EMBL/GenBank/DDBJ databases">
        <title>Spirosoma foliorum sp. nov., isolated from the leaves on the Nejang mountain Korea, Republic of.</title>
        <authorList>
            <person name="Ho H."/>
            <person name="Lee Y.-J."/>
            <person name="Nurcahyanto D.-A."/>
            <person name="Kim S.-G."/>
        </authorList>
    </citation>
    <scope>NUCLEOTIDE SEQUENCE [LARGE SCALE GENOMIC DNA]</scope>
    <source>
        <strain evidence="6 7">PL0136</strain>
    </source>
</reference>
<keyword evidence="3 6" id="KW-0418">Kinase</keyword>
<proteinExistence type="inferred from homology"/>
<accession>A0A7G5GX33</accession>
<organism evidence="6 7">
    <name type="scientific">Spirosoma foliorum</name>
    <dbReference type="NCBI Taxonomy" id="2710596"/>
    <lineage>
        <taxon>Bacteria</taxon>
        <taxon>Pseudomonadati</taxon>
        <taxon>Bacteroidota</taxon>
        <taxon>Cytophagia</taxon>
        <taxon>Cytophagales</taxon>
        <taxon>Cytophagaceae</taxon>
        <taxon>Spirosoma</taxon>
    </lineage>
</organism>
<evidence type="ECO:0000256" key="2">
    <source>
        <dbReference type="ARBA" id="ARBA00022679"/>
    </source>
</evidence>
<evidence type="ECO:0000259" key="4">
    <source>
        <dbReference type="Pfam" id="PF00370"/>
    </source>
</evidence>
<protein>
    <submittedName>
        <fullName evidence="6">Carbohydrate kinase</fullName>
    </submittedName>
</protein>
<dbReference type="RefSeq" id="WP_182460683.1">
    <property type="nucleotide sequence ID" value="NZ_CP059732.1"/>
</dbReference>
<dbReference type="CDD" id="cd07809">
    <property type="entry name" value="ASKHA_NBD_FGGY_BaXK-like"/>
    <property type="match status" value="1"/>
</dbReference>
<feature type="domain" description="Carbohydrate kinase FGGY N-terminal" evidence="4">
    <location>
        <begin position="2"/>
        <end position="247"/>
    </location>
</feature>
<dbReference type="Proteomes" id="UP000515369">
    <property type="component" value="Chromosome"/>
</dbReference>
<sequence>MYFLGFDLGSSSVKASLLDADSGKVVASAFFPQPEMVIQAPQPGFAEQQPEIWWQNACLASKAVMQQTNINPSDVKAIGISYQMHGLVVVDKEFNVLRPSIIWCDSRAVPYGNQAFDTLGHDRTLHHLLNSPGNFTAAKLAWVKANEPDVYAQVDKFMLPGDYLAARMTGDLVTTASGLSEGAFWDFQANQPAQFLLDYFGFDASLIPTIKPTFAPQGEITATAAAELGLAAGTPVTYRAGDQPNNAFSLNVLEPGQIAATAGTSGVVYGVSDQAKYDPKSRVNTFLHVNSQVETPRYGVLLCVNGTGILNSWLRNQVLGRSIGYDDMNRLAHESPIGADGLVCLPFGNGAERMLENADLGASFHGLQLTRHGLPHIIRAAQEGIVFALYYGIQIMESVGVGLQTIRAGEANMFLSPLFRDTMANLTGATIELYNTDGAQGAARGAGLGLGFYKTAQEAFTGLHVTKTIEPDMRAQEAYRDAYGRWLSKLRNL</sequence>
<evidence type="ECO:0000313" key="7">
    <source>
        <dbReference type="Proteomes" id="UP000515369"/>
    </source>
</evidence>
<keyword evidence="2" id="KW-0808">Transferase</keyword>
<dbReference type="GO" id="GO:0016301">
    <property type="term" value="F:kinase activity"/>
    <property type="evidence" value="ECO:0007669"/>
    <property type="project" value="UniProtKB-KW"/>
</dbReference>
<dbReference type="EMBL" id="CP059732">
    <property type="protein sequence ID" value="QMW03425.1"/>
    <property type="molecule type" value="Genomic_DNA"/>
</dbReference>
<evidence type="ECO:0000256" key="1">
    <source>
        <dbReference type="ARBA" id="ARBA00009156"/>
    </source>
</evidence>
<evidence type="ECO:0000256" key="3">
    <source>
        <dbReference type="ARBA" id="ARBA00022777"/>
    </source>
</evidence>
<dbReference type="SUPFAM" id="SSF53067">
    <property type="entry name" value="Actin-like ATPase domain"/>
    <property type="match status" value="2"/>
</dbReference>